<proteinExistence type="predicted"/>
<evidence type="ECO:0000313" key="2">
    <source>
        <dbReference type="EMBL" id="CAB4148562.1"/>
    </source>
</evidence>
<dbReference type="EMBL" id="LR796512">
    <property type="protein sequence ID" value="CAB4148562.1"/>
    <property type="molecule type" value="Genomic_DNA"/>
</dbReference>
<sequence>MAKLDTIELFIDETADNDGIEALSLVKFPATEENWVALNNHRIEFKSIDDEKRIIIGLALVPDKLIYRRNGDYEYNIKFSKETVKKAGQLYLKKLNNNNATLEHKTEVDGVSVVESWIVENPKMDKTAIYNLNAVEGAWAVIMSIENDKVWQEIKDGTYLGISVEGYFSDEQKLSSQNKELELLEQIKNIILNDEKKKFN</sequence>
<dbReference type="InterPro" id="IPR027924">
    <property type="entry name" value="XkdF"/>
</dbReference>
<name>A0A6J5MQ61_9CAUD</name>
<protein>
    <submittedName>
        <fullName evidence="2">Phage-like element PBSX protein, XkdF</fullName>
    </submittedName>
</protein>
<organism evidence="2">
    <name type="scientific">uncultured Caudovirales phage</name>
    <dbReference type="NCBI Taxonomy" id="2100421"/>
    <lineage>
        <taxon>Viruses</taxon>
        <taxon>Duplodnaviria</taxon>
        <taxon>Heunggongvirae</taxon>
        <taxon>Uroviricota</taxon>
        <taxon>Caudoviricetes</taxon>
        <taxon>Peduoviridae</taxon>
        <taxon>Maltschvirus</taxon>
        <taxon>Maltschvirus maltsch</taxon>
    </lineage>
</organism>
<reference evidence="2" key="1">
    <citation type="submission" date="2020-04" db="EMBL/GenBank/DDBJ databases">
        <authorList>
            <person name="Chiriac C."/>
            <person name="Salcher M."/>
            <person name="Ghai R."/>
            <person name="Kavagutti S V."/>
        </authorList>
    </citation>
    <scope>NUCLEOTIDE SEQUENCE</scope>
</reference>
<dbReference type="Pfam" id="PF14550">
    <property type="entry name" value="Peptidase_S78_2"/>
    <property type="match status" value="1"/>
</dbReference>
<evidence type="ECO:0000259" key="1">
    <source>
        <dbReference type="Pfam" id="PF14550"/>
    </source>
</evidence>
<gene>
    <name evidence="2" type="ORF">UFOVP531_10</name>
</gene>
<accession>A0A6J5MQ61</accession>
<feature type="domain" description="Phage-like element PBSX protein XkdF" evidence="1">
    <location>
        <begin position="48"/>
        <end position="167"/>
    </location>
</feature>